<sequence length="92" mass="9919">MRLANCFAFGLMPLGLFVQGSICTIGSNAVSHNSTFASLIFCASLAAGLSVQCGSLMHAVCVCEKGEQQLPEALTKYDRLVKKTKWRQYAVS</sequence>
<feature type="chain" id="PRO_5006881615" evidence="1">
    <location>
        <begin position="24"/>
        <end position="92"/>
    </location>
</feature>
<evidence type="ECO:0000256" key="1">
    <source>
        <dbReference type="SAM" id="SignalP"/>
    </source>
</evidence>
<gene>
    <name evidence="2" type="ORF">T02_12901</name>
</gene>
<keyword evidence="1" id="KW-0732">Signal</keyword>
<evidence type="ECO:0000313" key="2">
    <source>
        <dbReference type="EMBL" id="KRZ55483.1"/>
    </source>
</evidence>
<keyword evidence="3" id="KW-1185">Reference proteome</keyword>
<accession>A0A0V1L7F0</accession>
<proteinExistence type="predicted"/>
<comment type="caution">
    <text evidence="2">The sequence shown here is derived from an EMBL/GenBank/DDBJ whole genome shotgun (WGS) entry which is preliminary data.</text>
</comment>
<dbReference type="EMBL" id="JYDW01000114">
    <property type="protein sequence ID" value="KRZ55483.1"/>
    <property type="molecule type" value="Genomic_DNA"/>
</dbReference>
<evidence type="ECO:0000313" key="3">
    <source>
        <dbReference type="Proteomes" id="UP000054721"/>
    </source>
</evidence>
<protein>
    <submittedName>
        <fullName evidence="2">Uncharacterized protein</fullName>
    </submittedName>
</protein>
<reference evidence="2 3" key="1">
    <citation type="submission" date="2015-05" db="EMBL/GenBank/DDBJ databases">
        <title>Evolution of Trichinella species and genotypes.</title>
        <authorList>
            <person name="Korhonen P.K."/>
            <person name="Edoardo P."/>
            <person name="Giuseppe L.R."/>
            <person name="Gasser R.B."/>
        </authorList>
    </citation>
    <scope>NUCLEOTIDE SEQUENCE [LARGE SCALE GENOMIC DNA]</scope>
    <source>
        <strain evidence="2">ISS10</strain>
    </source>
</reference>
<dbReference type="Proteomes" id="UP000054721">
    <property type="component" value="Unassembled WGS sequence"/>
</dbReference>
<dbReference type="AlphaFoldDB" id="A0A0V1L7F0"/>
<feature type="signal peptide" evidence="1">
    <location>
        <begin position="1"/>
        <end position="23"/>
    </location>
</feature>
<name>A0A0V1L7F0_9BILA</name>
<organism evidence="2 3">
    <name type="scientific">Trichinella nativa</name>
    <dbReference type="NCBI Taxonomy" id="6335"/>
    <lineage>
        <taxon>Eukaryota</taxon>
        <taxon>Metazoa</taxon>
        <taxon>Ecdysozoa</taxon>
        <taxon>Nematoda</taxon>
        <taxon>Enoplea</taxon>
        <taxon>Dorylaimia</taxon>
        <taxon>Trichinellida</taxon>
        <taxon>Trichinellidae</taxon>
        <taxon>Trichinella</taxon>
    </lineage>
</organism>